<organism evidence="1 2">
    <name type="scientific">Protofrankia coriariae</name>
    <dbReference type="NCBI Taxonomy" id="1562887"/>
    <lineage>
        <taxon>Bacteria</taxon>
        <taxon>Bacillati</taxon>
        <taxon>Actinomycetota</taxon>
        <taxon>Actinomycetes</taxon>
        <taxon>Frankiales</taxon>
        <taxon>Frankiaceae</taxon>
        <taxon>Protofrankia</taxon>
    </lineage>
</organism>
<gene>
    <name evidence="1" type="ORF">FrCorBMG51_18220</name>
</gene>
<dbReference type="EMBL" id="JWIO01000033">
    <property type="protein sequence ID" value="KLL10422.1"/>
    <property type="molecule type" value="Genomic_DNA"/>
</dbReference>
<evidence type="ECO:0000313" key="1">
    <source>
        <dbReference type="EMBL" id="KLL10422.1"/>
    </source>
</evidence>
<accession>A0ABR5F183</accession>
<sequence length="91" mass="10194">MSIHEYPLGEGPSTRLSLSLPQGTADAVRELIGKREFSGFVAKMIEDRIRRELLAEDIRVYQEEHGAFTDDERAWAHEALTGTVAQEHDAA</sequence>
<reference evidence="1 2" key="1">
    <citation type="submission" date="2014-12" db="EMBL/GenBank/DDBJ databases">
        <title>Frankia sp. BMG5.1 draft genome.</title>
        <authorList>
            <person name="Gtari M."/>
            <person name="Ghodhbane-Gtari F."/>
            <person name="Nouioui I."/>
            <person name="Ktari A."/>
            <person name="Hezbri K."/>
            <person name="Mimouni W."/>
            <person name="Sbissi I."/>
            <person name="Ayari A."/>
            <person name="Yamanaka T."/>
            <person name="Normand P."/>
            <person name="Tisa L.S."/>
            <person name="Boudabous A."/>
        </authorList>
    </citation>
    <scope>NUCLEOTIDE SEQUENCE [LARGE SCALE GENOMIC DNA]</scope>
    <source>
        <strain evidence="1 2">BMG5.1</strain>
    </source>
</reference>
<name>A0ABR5F183_9ACTN</name>
<protein>
    <submittedName>
        <fullName evidence="1">Uncharacterized protein</fullName>
    </submittedName>
</protein>
<dbReference type="Proteomes" id="UP000035425">
    <property type="component" value="Unassembled WGS sequence"/>
</dbReference>
<proteinExistence type="predicted"/>
<keyword evidence="2" id="KW-1185">Reference proteome</keyword>
<comment type="caution">
    <text evidence="1">The sequence shown here is derived from an EMBL/GenBank/DDBJ whole genome shotgun (WGS) entry which is preliminary data.</text>
</comment>
<evidence type="ECO:0000313" key="2">
    <source>
        <dbReference type="Proteomes" id="UP000035425"/>
    </source>
</evidence>
<dbReference type="RefSeq" id="WP_047224250.1">
    <property type="nucleotide sequence ID" value="NZ_JWIO01000033.1"/>
</dbReference>